<evidence type="ECO:0000313" key="2">
    <source>
        <dbReference type="EMBL" id="KAL2867122.1"/>
    </source>
</evidence>
<evidence type="ECO:0000313" key="3">
    <source>
        <dbReference type="Proteomes" id="UP001610432"/>
    </source>
</evidence>
<feature type="region of interest" description="Disordered" evidence="1">
    <location>
        <begin position="86"/>
        <end position="107"/>
    </location>
</feature>
<sequence>DRGSSTIPQSPACSDVREKISRLSVSPTGSSLSDESLRQTPIPYHRKKQLAVPISPYQKYGAAIWDKSGKEKRISYRPSQRVRFPKYRKTPAKKGFASSATPPLSPTDRTLLQQGTRQCVRALQDGTSYVLVAIDGARRKMVCSKGDKRRTQLKSQIRLVGPVNPYTAHMADAWS</sequence>
<dbReference type="RefSeq" id="XP_070886101.1">
    <property type="nucleotide sequence ID" value="XM_071029174.1"/>
</dbReference>
<feature type="compositionally biased region" description="Polar residues" evidence="1">
    <location>
        <begin position="1"/>
        <end position="12"/>
    </location>
</feature>
<evidence type="ECO:0000256" key="1">
    <source>
        <dbReference type="SAM" id="MobiDB-lite"/>
    </source>
</evidence>
<feature type="non-terminal residue" evidence="2">
    <location>
        <position position="1"/>
    </location>
</feature>
<proteinExistence type="predicted"/>
<accession>A0ABR4LRU8</accession>
<feature type="region of interest" description="Disordered" evidence="1">
    <location>
        <begin position="1"/>
        <end position="44"/>
    </location>
</feature>
<organism evidence="2 3">
    <name type="scientific">Aspergillus lucknowensis</name>
    <dbReference type="NCBI Taxonomy" id="176173"/>
    <lineage>
        <taxon>Eukaryota</taxon>
        <taxon>Fungi</taxon>
        <taxon>Dikarya</taxon>
        <taxon>Ascomycota</taxon>
        <taxon>Pezizomycotina</taxon>
        <taxon>Eurotiomycetes</taxon>
        <taxon>Eurotiomycetidae</taxon>
        <taxon>Eurotiales</taxon>
        <taxon>Aspergillaceae</taxon>
        <taxon>Aspergillus</taxon>
        <taxon>Aspergillus subgen. Nidulantes</taxon>
    </lineage>
</organism>
<reference evidence="2 3" key="1">
    <citation type="submission" date="2024-07" db="EMBL/GenBank/DDBJ databases">
        <title>Section-level genome sequencing and comparative genomics of Aspergillus sections Usti and Cavernicolus.</title>
        <authorList>
            <consortium name="Lawrence Berkeley National Laboratory"/>
            <person name="Nybo J.L."/>
            <person name="Vesth T.C."/>
            <person name="Theobald S."/>
            <person name="Frisvad J.C."/>
            <person name="Larsen T.O."/>
            <person name="Kjaerboelling I."/>
            <person name="Rothschild-Mancinelli K."/>
            <person name="Lyhne E.K."/>
            <person name="Kogle M.E."/>
            <person name="Barry K."/>
            <person name="Clum A."/>
            <person name="Na H."/>
            <person name="Ledsgaard L."/>
            <person name="Lin J."/>
            <person name="Lipzen A."/>
            <person name="Kuo A."/>
            <person name="Riley R."/>
            <person name="Mondo S."/>
            <person name="Labutti K."/>
            <person name="Haridas S."/>
            <person name="Pangalinan J."/>
            <person name="Salamov A.A."/>
            <person name="Simmons B.A."/>
            <person name="Magnuson J.K."/>
            <person name="Chen J."/>
            <person name="Drula E."/>
            <person name="Henrissat B."/>
            <person name="Wiebenga A."/>
            <person name="Lubbers R.J."/>
            <person name="Gomes A.C."/>
            <person name="Macurrencykelacurrency M.R."/>
            <person name="Stajich J."/>
            <person name="Grigoriev I.V."/>
            <person name="Mortensen U.H."/>
            <person name="De Vries R.P."/>
            <person name="Baker S.E."/>
            <person name="Andersen M.R."/>
        </authorList>
    </citation>
    <scope>NUCLEOTIDE SEQUENCE [LARGE SCALE GENOMIC DNA]</scope>
    <source>
        <strain evidence="2 3">CBS 449.75</strain>
    </source>
</reference>
<dbReference type="GeneID" id="98144246"/>
<feature type="compositionally biased region" description="Polar residues" evidence="1">
    <location>
        <begin position="98"/>
        <end position="107"/>
    </location>
</feature>
<comment type="caution">
    <text evidence="2">The sequence shown here is derived from an EMBL/GenBank/DDBJ whole genome shotgun (WGS) entry which is preliminary data.</text>
</comment>
<keyword evidence="3" id="KW-1185">Reference proteome</keyword>
<dbReference type="EMBL" id="JBFXLQ010000021">
    <property type="protein sequence ID" value="KAL2867122.1"/>
    <property type="molecule type" value="Genomic_DNA"/>
</dbReference>
<protein>
    <submittedName>
        <fullName evidence="2">Uncharacterized protein</fullName>
    </submittedName>
</protein>
<name>A0ABR4LRU8_9EURO</name>
<gene>
    <name evidence="2" type="ORF">BJX67DRAFT_354018</name>
</gene>
<dbReference type="Proteomes" id="UP001610432">
    <property type="component" value="Unassembled WGS sequence"/>
</dbReference>
<feature type="compositionally biased region" description="Polar residues" evidence="1">
    <location>
        <begin position="23"/>
        <end position="34"/>
    </location>
</feature>